<evidence type="ECO:0000259" key="7">
    <source>
        <dbReference type="PROSITE" id="PS50008"/>
    </source>
</evidence>
<dbReference type="EMBL" id="JAQNDN010000007">
    <property type="protein sequence ID" value="MDC0669248.1"/>
    <property type="molecule type" value="Genomic_DNA"/>
</dbReference>
<reference evidence="9 10" key="1">
    <citation type="submission" date="2022-11" db="EMBL/GenBank/DDBJ databases">
        <title>Minimal conservation of predation-associated metabolite biosynthetic gene clusters underscores biosynthetic potential of Myxococcota including descriptions for ten novel species: Archangium lansinium sp. nov., Myxococcus landrumus sp. nov., Nannocystis bai.</title>
        <authorList>
            <person name="Ahearne A."/>
            <person name="Stevens C."/>
            <person name="Dowd S."/>
        </authorList>
    </citation>
    <scope>NUCLEOTIDE SEQUENCE [LARGE SCALE GENOMIC DNA]</scope>
    <source>
        <strain evidence="9 10">NCELM</strain>
    </source>
</reference>
<name>A0ABT5B711_9BACT</name>
<keyword evidence="3 9" id="KW-0418">Kinase</keyword>
<dbReference type="RefSeq" id="WP_271998991.1">
    <property type="nucleotide sequence ID" value="NZ_JAQNDN010000007.1"/>
</dbReference>
<evidence type="ECO:0000256" key="4">
    <source>
        <dbReference type="ARBA" id="ARBA00022840"/>
    </source>
</evidence>
<keyword evidence="1" id="KW-0808">Transferase</keyword>
<feature type="binding site" evidence="5">
    <location>
        <position position="61"/>
    </location>
    <ligand>
        <name>ATP</name>
        <dbReference type="ChEBI" id="CHEBI:30616"/>
    </ligand>
</feature>
<proteinExistence type="predicted"/>
<dbReference type="SUPFAM" id="SSF56112">
    <property type="entry name" value="Protein kinase-like (PK-like)"/>
    <property type="match status" value="1"/>
</dbReference>
<dbReference type="Proteomes" id="UP001217838">
    <property type="component" value="Unassembled WGS sequence"/>
</dbReference>
<dbReference type="Gene3D" id="3.30.200.20">
    <property type="entry name" value="Phosphorylase Kinase, domain 1"/>
    <property type="match status" value="1"/>
</dbReference>
<feature type="domain" description="PI-PLC Y-box" evidence="7">
    <location>
        <begin position="417"/>
        <end position="438"/>
    </location>
</feature>
<dbReference type="GO" id="GO:0016301">
    <property type="term" value="F:kinase activity"/>
    <property type="evidence" value="ECO:0007669"/>
    <property type="project" value="UniProtKB-KW"/>
</dbReference>
<dbReference type="InterPro" id="IPR001711">
    <property type="entry name" value="PLipase_C_Pinositol-sp_Y"/>
</dbReference>
<dbReference type="PROSITE" id="PS00108">
    <property type="entry name" value="PROTEIN_KINASE_ST"/>
    <property type="match status" value="1"/>
</dbReference>
<accession>A0ABT5B711</accession>
<sequence length="472" mass="50753">MIVTEPEQLDWPKGETTAPAYWSPGTLVRGRFRIKERIGRGGMGEVYRAYDEAILRSVAIKICRDPLADMAAEAKILAQLRHPNVISVYEYVQGAPAFVVMELAAGHSLDEYLTRWKAQRRPLAPALFVALARPIVAGLAACHARGVTHRDLKPQNILINEDGGAFEVKLCDFGIASLHRRGSEDLSTLRVSASGEGQIVGSRLYMAPEQWDGDSPGSASDVYSLGCVLYELLTGAPPFPDVPWIAELHRGAPRPRPSRRARRVGARLDALIVKMMAIEPTERPADALAVAQALEHAISRRAAVRWTAGGMTLISGGIAALLALKGSPSPTPYALADDEPQEPAPPHTTVIPLMAGSAEPAAAPPNLLESRLRRTERPPRRRPAAAAARTPAPGVQPTPETSLSALVRVAEGVLAANQRVTLRFRPEGVRLDSHNLNPSTQAVLRKYLAPYTADAAGKALACGGGRCTWGEE</sequence>
<dbReference type="Gene3D" id="1.10.510.10">
    <property type="entry name" value="Transferase(Phosphotransferase) domain 1"/>
    <property type="match status" value="1"/>
</dbReference>
<organism evidence="9 10">
    <name type="scientific">Nannocystis radixulma</name>
    <dbReference type="NCBI Taxonomy" id="2995305"/>
    <lineage>
        <taxon>Bacteria</taxon>
        <taxon>Pseudomonadati</taxon>
        <taxon>Myxococcota</taxon>
        <taxon>Polyangia</taxon>
        <taxon>Nannocystales</taxon>
        <taxon>Nannocystaceae</taxon>
        <taxon>Nannocystis</taxon>
    </lineage>
</organism>
<feature type="domain" description="Protein kinase" evidence="8">
    <location>
        <begin position="32"/>
        <end position="299"/>
    </location>
</feature>
<protein>
    <submittedName>
        <fullName evidence="9">Serine/threonine-protein kinase</fullName>
    </submittedName>
</protein>
<feature type="compositionally biased region" description="Low complexity" evidence="6">
    <location>
        <begin position="384"/>
        <end position="393"/>
    </location>
</feature>
<dbReference type="CDD" id="cd14014">
    <property type="entry name" value="STKc_PknB_like"/>
    <property type="match status" value="1"/>
</dbReference>
<evidence type="ECO:0000259" key="8">
    <source>
        <dbReference type="PROSITE" id="PS50011"/>
    </source>
</evidence>
<evidence type="ECO:0000256" key="6">
    <source>
        <dbReference type="SAM" id="MobiDB-lite"/>
    </source>
</evidence>
<dbReference type="PANTHER" id="PTHR43289">
    <property type="entry name" value="MITOGEN-ACTIVATED PROTEIN KINASE KINASE KINASE 20-RELATED"/>
    <property type="match status" value="1"/>
</dbReference>
<dbReference type="InterPro" id="IPR017441">
    <property type="entry name" value="Protein_kinase_ATP_BS"/>
</dbReference>
<dbReference type="PROSITE" id="PS50008">
    <property type="entry name" value="PIPLC_Y_DOMAIN"/>
    <property type="match status" value="1"/>
</dbReference>
<dbReference type="PANTHER" id="PTHR43289:SF6">
    <property type="entry name" value="SERINE_THREONINE-PROTEIN KINASE NEKL-3"/>
    <property type="match status" value="1"/>
</dbReference>
<dbReference type="PROSITE" id="PS50011">
    <property type="entry name" value="PROTEIN_KINASE_DOM"/>
    <property type="match status" value="1"/>
</dbReference>
<evidence type="ECO:0000256" key="2">
    <source>
        <dbReference type="ARBA" id="ARBA00022741"/>
    </source>
</evidence>
<dbReference type="InterPro" id="IPR008271">
    <property type="entry name" value="Ser/Thr_kinase_AS"/>
</dbReference>
<evidence type="ECO:0000256" key="1">
    <source>
        <dbReference type="ARBA" id="ARBA00022679"/>
    </source>
</evidence>
<dbReference type="InterPro" id="IPR011009">
    <property type="entry name" value="Kinase-like_dom_sf"/>
</dbReference>
<keyword evidence="4 5" id="KW-0067">ATP-binding</keyword>
<gene>
    <name evidence="9" type="ORF">POL58_15960</name>
</gene>
<evidence type="ECO:0000313" key="10">
    <source>
        <dbReference type="Proteomes" id="UP001217838"/>
    </source>
</evidence>
<dbReference type="PROSITE" id="PS00107">
    <property type="entry name" value="PROTEIN_KINASE_ATP"/>
    <property type="match status" value="1"/>
</dbReference>
<dbReference type="SMART" id="SM00220">
    <property type="entry name" value="S_TKc"/>
    <property type="match status" value="1"/>
</dbReference>
<dbReference type="InterPro" id="IPR000719">
    <property type="entry name" value="Prot_kinase_dom"/>
</dbReference>
<keyword evidence="10" id="KW-1185">Reference proteome</keyword>
<dbReference type="Pfam" id="PF00069">
    <property type="entry name" value="Pkinase"/>
    <property type="match status" value="1"/>
</dbReference>
<feature type="region of interest" description="Disordered" evidence="6">
    <location>
        <begin position="359"/>
        <end position="400"/>
    </location>
</feature>
<evidence type="ECO:0000313" key="9">
    <source>
        <dbReference type="EMBL" id="MDC0669248.1"/>
    </source>
</evidence>
<evidence type="ECO:0000256" key="5">
    <source>
        <dbReference type="PROSITE-ProRule" id="PRU10141"/>
    </source>
</evidence>
<comment type="caution">
    <text evidence="9">The sequence shown here is derived from an EMBL/GenBank/DDBJ whole genome shotgun (WGS) entry which is preliminary data.</text>
</comment>
<evidence type="ECO:0000256" key="3">
    <source>
        <dbReference type="ARBA" id="ARBA00022777"/>
    </source>
</evidence>
<keyword evidence="2 5" id="KW-0547">Nucleotide-binding</keyword>